<dbReference type="Proteomes" id="UP000515243">
    <property type="component" value="Chromosome 1"/>
</dbReference>
<dbReference type="PANTHER" id="PTHR37812">
    <property type="entry name" value="MU-LIKE PROPHAGE FLUMU PROTEIN C"/>
    <property type="match status" value="1"/>
</dbReference>
<dbReference type="InterPro" id="IPR052411">
    <property type="entry name" value="c-mor_Regulatory_Protein"/>
</dbReference>
<dbReference type="NCBIfam" id="NF040785">
    <property type="entry name" value="CD3324_fam"/>
    <property type="match status" value="1"/>
</dbReference>
<dbReference type="EMBL" id="CP040626">
    <property type="protein sequence ID" value="QMW89522.1"/>
    <property type="molecule type" value="Genomic_DNA"/>
</dbReference>
<proteinExistence type="predicted"/>
<dbReference type="GeneID" id="92942632"/>
<evidence type="ECO:0000313" key="4">
    <source>
        <dbReference type="Proteomes" id="UP000515243"/>
    </source>
</evidence>
<gene>
    <name evidence="1" type="ORF">CBU02nite_16340</name>
    <name evidence="2" type="ORF">FF104_00705</name>
</gene>
<sequence length="87" mass="10336">MKYVNAMEILPKELISEIQKYVEGNIIYIPNKSGKRTRWGEKTGAKIKCRQRNNEIRNLYRNGYSLDELSKKYYLSVETIKKIIYSN</sequence>
<dbReference type="EMBL" id="BKBC01000017">
    <property type="protein sequence ID" value="GEQ21128.1"/>
    <property type="molecule type" value="Genomic_DNA"/>
</dbReference>
<name>A0A0Q1DFQ9_CLOBU</name>
<protein>
    <recommendedName>
        <fullName evidence="5">Mor transcription activator domain-containing protein</fullName>
    </recommendedName>
</protein>
<reference evidence="2 4" key="1">
    <citation type="submission" date="2019-05" db="EMBL/GenBank/DDBJ databases">
        <authorList>
            <person name="Schori C."/>
            <person name="Ahrens C."/>
        </authorList>
    </citation>
    <scope>NUCLEOTIDE SEQUENCE [LARGE SCALE GENOMIC DNA]</scope>
    <source>
        <strain evidence="2 4">DSM 10702</strain>
    </source>
</reference>
<dbReference type="RefSeq" id="WP_002583085.1">
    <property type="nucleotide sequence ID" value="NZ_AP019716.1"/>
</dbReference>
<evidence type="ECO:0000313" key="3">
    <source>
        <dbReference type="Proteomes" id="UP000321089"/>
    </source>
</evidence>
<dbReference type="PANTHER" id="PTHR37812:SF1">
    <property type="entry name" value="MU-LIKE PROPHAGE FLUMU PROTEIN C"/>
    <property type="match status" value="1"/>
</dbReference>
<dbReference type="Proteomes" id="UP000321089">
    <property type="component" value="Unassembled WGS sequence"/>
</dbReference>
<accession>A0A0Q1DFQ9</accession>
<evidence type="ECO:0008006" key="5">
    <source>
        <dbReference type="Google" id="ProtNLM"/>
    </source>
</evidence>
<organism evidence="1 3">
    <name type="scientific">Clostridium butyricum</name>
    <dbReference type="NCBI Taxonomy" id="1492"/>
    <lineage>
        <taxon>Bacteria</taxon>
        <taxon>Bacillati</taxon>
        <taxon>Bacillota</taxon>
        <taxon>Clostridia</taxon>
        <taxon>Eubacteriales</taxon>
        <taxon>Clostridiaceae</taxon>
        <taxon>Clostridium</taxon>
    </lineage>
</organism>
<dbReference type="AlphaFoldDB" id="A0A0Q1DFQ9"/>
<evidence type="ECO:0000313" key="1">
    <source>
        <dbReference type="EMBL" id="GEQ21128.1"/>
    </source>
</evidence>
<dbReference type="InterPro" id="IPR009057">
    <property type="entry name" value="Homeodomain-like_sf"/>
</dbReference>
<dbReference type="SUPFAM" id="SSF46689">
    <property type="entry name" value="Homeodomain-like"/>
    <property type="match status" value="1"/>
</dbReference>
<dbReference type="Gene3D" id="1.10.10.60">
    <property type="entry name" value="Homeodomain-like"/>
    <property type="match status" value="1"/>
</dbReference>
<evidence type="ECO:0000313" key="2">
    <source>
        <dbReference type="EMBL" id="QMW89522.1"/>
    </source>
</evidence>
<reference evidence="1 3" key="2">
    <citation type="submission" date="2019-07" db="EMBL/GenBank/DDBJ databases">
        <title>Whole genome shotgun sequence of Clostridium butyricum NBRC 3858.</title>
        <authorList>
            <person name="Hosoyama A."/>
            <person name="Uohara A."/>
            <person name="Ohji S."/>
            <person name="Ichikawa N."/>
        </authorList>
    </citation>
    <scope>NUCLEOTIDE SEQUENCE [LARGE SCALE GENOMIC DNA]</scope>
    <source>
        <strain evidence="1 3">NBRC 3858</strain>
    </source>
</reference>
<dbReference type="InterPro" id="IPR049739">
    <property type="entry name" value="YraL-like"/>
</dbReference>